<gene>
    <name evidence="12" type="primary">tonB</name>
    <name evidence="12" type="ORF">GCM10007276_31350</name>
</gene>
<evidence type="ECO:0000256" key="9">
    <source>
        <dbReference type="ARBA" id="ARBA00023136"/>
    </source>
</evidence>
<dbReference type="EMBL" id="BMCP01000005">
    <property type="protein sequence ID" value="GGE52016.1"/>
    <property type="molecule type" value="Genomic_DNA"/>
</dbReference>
<dbReference type="NCBIfam" id="TIGR01352">
    <property type="entry name" value="tonB_Cterm"/>
    <property type="match status" value="1"/>
</dbReference>
<evidence type="ECO:0000256" key="7">
    <source>
        <dbReference type="ARBA" id="ARBA00022927"/>
    </source>
</evidence>
<keyword evidence="3" id="KW-0813">Transport</keyword>
<feature type="compositionally biased region" description="Basic and acidic residues" evidence="10">
    <location>
        <begin position="142"/>
        <end position="158"/>
    </location>
</feature>
<dbReference type="Proteomes" id="UP000602745">
    <property type="component" value="Unassembled WGS sequence"/>
</dbReference>
<dbReference type="InterPro" id="IPR051045">
    <property type="entry name" value="TonB-dependent_transducer"/>
</dbReference>
<feature type="region of interest" description="Disordered" evidence="10">
    <location>
        <begin position="268"/>
        <end position="291"/>
    </location>
</feature>
<comment type="caution">
    <text evidence="12">The sequence shown here is derived from an EMBL/GenBank/DDBJ whole genome shotgun (WGS) entry which is preliminary data.</text>
</comment>
<feature type="region of interest" description="Disordered" evidence="10">
    <location>
        <begin position="75"/>
        <end position="202"/>
    </location>
</feature>
<evidence type="ECO:0000259" key="11">
    <source>
        <dbReference type="PROSITE" id="PS52015"/>
    </source>
</evidence>
<reference evidence="12" key="1">
    <citation type="journal article" date="2014" name="Int. J. Syst. Evol. Microbiol.">
        <title>Complete genome sequence of Corynebacterium casei LMG S-19264T (=DSM 44701T), isolated from a smear-ripened cheese.</title>
        <authorList>
            <consortium name="US DOE Joint Genome Institute (JGI-PGF)"/>
            <person name="Walter F."/>
            <person name="Albersmeier A."/>
            <person name="Kalinowski J."/>
            <person name="Ruckert C."/>
        </authorList>
    </citation>
    <scope>NUCLEOTIDE SEQUENCE</scope>
    <source>
        <strain evidence="12">CCM 7684</strain>
    </source>
</reference>
<evidence type="ECO:0000256" key="1">
    <source>
        <dbReference type="ARBA" id="ARBA00004383"/>
    </source>
</evidence>
<protein>
    <submittedName>
        <fullName evidence="12">Biopolymer transporter TonB</fullName>
    </submittedName>
</protein>
<dbReference type="PROSITE" id="PS52015">
    <property type="entry name" value="TONB_CTD"/>
    <property type="match status" value="1"/>
</dbReference>
<dbReference type="RefSeq" id="WP_188410769.1">
    <property type="nucleotide sequence ID" value="NZ_BMCP01000005.1"/>
</dbReference>
<keyword evidence="7" id="KW-0653">Protein transport</keyword>
<proteinExistence type="inferred from homology"/>
<keyword evidence="6" id="KW-0812">Transmembrane</keyword>
<evidence type="ECO:0000256" key="6">
    <source>
        <dbReference type="ARBA" id="ARBA00022692"/>
    </source>
</evidence>
<feature type="domain" description="TonB C-terminal" evidence="11">
    <location>
        <begin position="203"/>
        <end position="291"/>
    </location>
</feature>
<keyword evidence="5" id="KW-0997">Cell inner membrane</keyword>
<comment type="subcellular location">
    <subcellularLocation>
        <location evidence="1">Cell inner membrane</location>
        <topology evidence="1">Single-pass membrane protein</topology>
        <orientation evidence="1">Periplasmic side</orientation>
    </subcellularLocation>
</comment>
<dbReference type="Gene3D" id="3.30.1150.10">
    <property type="match status" value="1"/>
</dbReference>
<evidence type="ECO:0000256" key="10">
    <source>
        <dbReference type="SAM" id="MobiDB-lite"/>
    </source>
</evidence>
<dbReference type="PANTHER" id="PTHR33446">
    <property type="entry name" value="PROTEIN TONB-RELATED"/>
    <property type="match status" value="1"/>
</dbReference>
<dbReference type="SUPFAM" id="SSF74653">
    <property type="entry name" value="TolA/TonB C-terminal domain"/>
    <property type="match status" value="1"/>
</dbReference>
<evidence type="ECO:0000256" key="5">
    <source>
        <dbReference type="ARBA" id="ARBA00022519"/>
    </source>
</evidence>
<feature type="compositionally biased region" description="Low complexity" evidence="10">
    <location>
        <begin position="86"/>
        <end position="101"/>
    </location>
</feature>
<dbReference type="GO" id="GO:0098797">
    <property type="term" value="C:plasma membrane protein complex"/>
    <property type="evidence" value="ECO:0007669"/>
    <property type="project" value="TreeGrafter"/>
</dbReference>
<organism evidence="12 13">
    <name type="scientific">Agaricicola taiwanensis</name>
    <dbReference type="NCBI Taxonomy" id="591372"/>
    <lineage>
        <taxon>Bacteria</taxon>
        <taxon>Pseudomonadati</taxon>
        <taxon>Pseudomonadota</taxon>
        <taxon>Alphaproteobacteria</taxon>
        <taxon>Rhodobacterales</taxon>
        <taxon>Paracoccaceae</taxon>
        <taxon>Agaricicola</taxon>
    </lineage>
</organism>
<dbReference type="GO" id="GO:0031992">
    <property type="term" value="F:energy transducer activity"/>
    <property type="evidence" value="ECO:0007669"/>
    <property type="project" value="TreeGrafter"/>
</dbReference>
<sequence>MSAAAGRIHAGRGLAADTALWTGAGIVALAAHLGAAAWLLSEPPVIAADAAPPAAIMIDLAELPEAVRTEMNEISPDQETSELVTPAEEQQAPEEVPPQEMAEPEPEPVEPEPVAEPAETDMEDVVEAEPQTAVPLPLARPRPPEPPKEVAKRPDRPKPPVKQRQQSQAPTPQRVEAQAQVTESARNAARQNASGVSSASPARWQSRLMAHLERRKRYPPGAKSRGETGIVYVRFSLDETGNVLSVSLARSSGFPELDSEVLSLVRRASPVPAPPPGAQRTITAPVRFNTR</sequence>
<keyword evidence="13" id="KW-1185">Reference proteome</keyword>
<comment type="similarity">
    <text evidence="2">Belongs to the TonB family.</text>
</comment>
<reference evidence="12" key="2">
    <citation type="submission" date="2020-09" db="EMBL/GenBank/DDBJ databases">
        <authorList>
            <person name="Sun Q."/>
            <person name="Sedlacek I."/>
        </authorList>
    </citation>
    <scope>NUCLEOTIDE SEQUENCE</scope>
    <source>
        <strain evidence="12">CCM 7684</strain>
    </source>
</reference>
<keyword evidence="8" id="KW-1133">Transmembrane helix</keyword>
<keyword evidence="9" id="KW-0472">Membrane</keyword>
<evidence type="ECO:0000313" key="13">
    <source>
        <dbReference type="Proteomes" id="UP000602745"/>
    </source>
</evidence>
<dbReference type="InterPro" id="IPR006260">
    <property type="entry name" value="TonB/TolA_C"/>
</dbReference>
<dbReference type="GO" id="GO:0015031">
    <property type="term" value="P:protein transport"/>
    <property type="evidence" value="ECO:0007669"/>
    <property type="project" value="UniProtKB-KW"/>
</dbReference>
<evidence type="ECO:0000256" key="4">
    <source>
        <dbReference type="ARBA" id="ARBA00022475"/>
    </source>
</evidence>
<dbReference type="InterPro" id="IPR037682">
    <property type="entry name" value="TonB_C"/>
</dbReference>
<dbReference type="Pfam" id="PF03544">
    <property type="entry name" value="TonB_C"/>
    <property type="match status" value="1"/>
</dbReference>
<accession>A0A8J2YLZ5</accession>
<feature type="compositionally biased region" description="Polar residues" evidence="10">
    <location>
        <begin position="179"/>
        <end position="200"/>
    </location>
</feature>
<dbReference type="PANTHER" id="PTHR33446:SF2">
    <property type="entry name" value="PROTEIN TONB"/>
    <property type="match status" value="1"/>
</dbReference>
<dbReference type="AlphaFoldDB" id="A0A8J2YLZ5"/>
<evidence type="ECO:0000256" key="2">
    <source>
        <dbReference type="ARBA" id="ARBA00006555"/>
    </source>
</evidence>
<evidence type="ECO:0000256" key="8">
    <source>
        <dbReference type="ARBA" id="ARBA00022989"/>
    </source>
</evidence>
<feature type="compositionally biased region" description="Acidic residues" evidence="10">
    <location>
        <begin position="118"/>
        <end position="127"/>
    </location>
</feature>
<dbReference type="GO" id="GO:0055085">
    <property type="term" value="P:transmembrane transport"/>
    <property type="evidence" value="ECO:0007669"/>
    <property type="project" value="InterPro"/>
</dbReference>
<name>A0A8J2YLZ5_9RHOB</name>
<evidence type="ECO:0000256" key="3">
    <source>
        <dbReference type="ARBA" id="ARBA00022448"/>
    </source>
</evidence>
<keyword evidence="4" id="KW-1003">Cell membrane</keyword>
<evidence type="ECO:0000313" key="12">
    <source>
        <dbReference type="EMBL" id="GGE52016.1"/>
    </source>
</evidence>